<comment type="catalytic activity">
    <reaction evidence="10">
        <text>L-seryl-[protein] + ATP = O-phospho-L-seryl-[protein] + ADP + H(+)</text>
        <dbReference type="Rhea" id="RHEA:17989"/>
        <dbReference type="Rhea" id="RHEA-COMP:9863"/>
        <dbReference type="Rhea" id="RHEA-COMP:11604"/>
        <dbReference type="ChEBI" id="CHEBI:15378"/>
        <dbReference type="ChEBI" id="CHEBI:29999"/>
        <dbReference type="ChEBI" id="CHEBI:30616"/>
        <dbReference type="ChEBI" id="CHEBI:83421"/>
        <dbReference type="ChEBI" id="CHEBI:456216"/>
        <dbReference type="EC" id="2.7.11.1"/>
    </reaction>
</comment>
<dbReference type="InterPro" id="IPR008271">
    <property type="entry name" value="Ser/Thr_kinase_AS"/>
</dbReference>
<dbReference type="Proteomes" id="UP000465112">
    <property type="component" value="Chromosome 16"/>
</dbReference>
<keyword evidence="6 11" id="KW-0547">Nucleotide-binding</keyword>
<evidence type="ECO:0000256" key="12">
    <source>
        <dbReference type="SAM" id="Coils"/>
    </source>
</evidence>
<evidence type="ECO:0000256" key="13">
    <source>
        <dbReference type="SAM" id="MobiDB-lite"/>
    </source>
</evidence>
<comment type="caution">
    <text evidence="15">The sequence shown here is derived from an EMBL/GenBank/DDBJ whole genome shotgun (WGS) entry which is preliminary data.</text>
</comment>
<dbReference type="PROSITE" id="PS50011">
    <property type="entry name" value="PROTEIN_KINASE_DOM"/>
    <property type="match status" value="1"/>
</dbReference>
<feature type="compositionally biased region" description="Polar residues" evidence="13">
    <location>
        <begin position="1017"/>
        <end position="1030"/>
    </location>
</feature>
<keyword evidence="16" id="KW-1185">Reference proteome</keyword>
<gene>
    <name evidence="15" type="ORF">PFLUV_G00189500</name>
</gene>
<accession>A0A6A5EHH9</accession>
<keyword evidence="8 11" id="KW-0067">ATP-binding</keyword>
<feature type="region of interest" description="Disordered" evidence="13">
    <location>
        <begin position="896"/>
        <end position="940"/>
    </location>
</feature>
<dbReference type="EC" id="2.7.11.1" evidence="2"/>
<dbReference type="OrthoDB" id="10027016at2759"/>
<feature type="compositionally biased region" description="Basic and acidic residues" evidence="13">
    <location>
        <begin position="408"/>
        <end position="429"/>
    </location>
</feature>
<evidence type="ECO:0000256" key="6">
    <source>
        <dbReference type="ARBA" id="ARBA00022741"/>
    </source>
</evidence>
<keyword evidence="12" id="KW-0175">Coiled coil</keyword>
<evidence type="ECO:0000256" key="2">
    <source>
        <dbReference type="ARBA" id="ARBA00012513"/>
    </source>
</evidence>
<evidence type="ECO:0000313" key="15">
    <source>
        <dbReference type="EMBL" id="KAF1378338.1"/>
    </source>
</evidence>
<evidence type="ECO:0000256" key="9">
    <source>
        <dbReference type="ARBA" id="ARBA00047899"/>
    </source>
</evidence>
<sequence length="1043" mass="120157">MAFARFSRILRLPTIEIKKKVKQYEHVHRDINPNDLWEIIGELGDGAFGKVYKAKNKETGVLAAAKVIETKCEEELEDYIVEIDILAKCDHRYIVKLLDAFYHDNKLWIMIEFCPGGAVDATMLELDRGLTEPQIKVVCRQMLEALSYLHSMKIIHRDLKAGNILLMLDGDIKLADFGVSAKNTKTLQRRDSFIGTPYWMAPEVVMCETMKDAPYDYKADVWSLGITLIELAQIEPPHHELNPMRVLLKIAKSEPPTLEQPHKWSQEFKDFLKKALDKNPETRPTVAQLIEHPFVRSVTSNRPLRELVAEAKAEVMEEIEDNREEGEEDDVMELTVSPGKEPCKTSQTSLEADQSPDTPSPTTPSPPTCIPPPRKEVEPGTPTEEQPGVVTVAPVPLPRQNLPPKGPEGLDDKLADEVVLESEKSESEASTRTSSSDSGIEDGKSTPTSEEKVAVETPETEQPPSPTQPEASAQRVDIIIESTDPEVPKVQVTEKKSNVEANGDLPTPSQSPPVTPTPTPAPSSAPTPVPTPRSELNGSLPKGTPEQTSTGGNADAVSPYINGGIINKRYSYSGSMASESMDMSIHKENISMSARDFSSKTLKRTRKFIIDGVEVSVTTSKIIRDDEKKDEEMRFLRRQELRELRLMQKEEHRAQAGLNAKLETQKEQMQRRFDQELNAKKKHYDVELENLEKHQKQTIEKMEGDHHVKLKEETKRIKAEQDRDYNRFQDQIKHKKKEVKQSVDKLPRSQRKESMKQMINSFQETKIREEEKFLAAQKNHLDTTLKRIISNNKREIAEMERECLNKKHQLIREREATIWDIEEKNLYERHQLLKQQLKDQYFLQRHQLLKKHEKEQEQMQCYNQRMIEILKGRQQQEKNRLPKIQRSEAKTRMAMFKKSLRINSTGSSSEDREKIKQFSQQEDKRQKAERLHQQQKHENQMREMIGQCDSNIRELQQLQNEKCHLLVENETQRLKQLDEQHNQLLKDWRDQLKPRKKALEEELNLKKREQEAFFRMSESSDCPNPSSPNKLSKFVPYQDSSTT</sequence>
<dbReference type="EMBL" id="VHII01000016">
    <property type="protein sequence ID" value="KAF1378338.1"/>
    <property type="molecule type" value="Genomic_DNA"/>
</dbReference>
<evidence type="ECO:0000256" key="11">
    <source>
        <dbReference type="PROSITE-ProRule" id="PRU10141"/>
    </source>
</evidence>
<name>A0A6A5EHH9_PERFL</name>
<dbReference type="FunFam" id="1.10.510.10:FF:000081">
    <property type="entry name" value="STE20-like serine/threonine-protein kinase"/>
    <property type="match status" value="1"/>
</dbReference>
<dbReference type="InterPro" id="IPR022165">
    <property type="entry name" value="PKK"/>
</dbReference>
<dbReference type="PROSITE" id="PS00107">
    <property type="entry name" value="PROTEIN_KINASE_ATP"/>
    <property type="match status" value="1"/>
</dbReference>
<evidence type="ECO:0000256" key="8">
    <source>
        <dbReference type="ARBA" id="ARBA00022840"/>
    </source>
</evidence>
<evidence type="ECO:0000256" key="3">
    <source>
        <dbReference type="ARBA" id="ARBA00022527"/>
    </source>
</evidence>
<protein>
    <recommendedName>
        <fullName evidence="2">non-specific serine/threonine protein kinase</fullName>
        <ecNumber evidence="2">2.7.11.1</ecNumber>
    </recommendedName>
</protein>
<evidence type="ECO:0000256" key="5">
    <source>
        <dbReference type="ARBA" id="ARBA00022679"/>
    </source>
</evidence>
<dbReference type="Pfam" id="PF12474">
    <property type="entry name" value="PKK"/>
    <property type="match status" value="2"/>
</dbReference>
<feature type="coiled-coil region" evidence="12">
    <location>
        <begin position="659"/>
        <end position="694"/>
    </location>
</feature>
<dbReference type="InterPro" id="IPR051585">
    <property type="entry name" value="STE20_Ser/Thr_Kinases"/>
</dbReference>
<evidence type="ECO:0000256" key="7">
    <source>
        <dbReference type="ARBA" id="ARBA00022777"/>
    </source>
</evidence>
<evidence type="ECO:0000256" key="1">
    <source>
        <dbReference type="ARBA" id="ARBA00008874"/>
    </source>
</evidence>
<dbReference type="PANTHER" id="PTHR46538">
    <property type="entry name" value="PROTEIN KINASE DOMAIN-CONTAINING PROTEIN"/>
    <property type="match status" value="1"/>
</dbReference>
<evidence type="ECO:0000256" key="4">
    <source>
        <dbReference type="ARBA" id="ARBA00022553"/>
    </source>
</evidence>
<dbReference type="AlphaFoldDB" id="A0A6A5EHH9"/>
<dbReference type="PROSITE" id="PS00108">
    <property type="entry name" value="PROTEIN_KINASE_ST"/>
    <property type="match status" value="1"/>
</dbReference>
<feature type="compositionally biased region" description="Basic and acidic residues" evidence="13">
    <location>
        <begin position="909"/>
        <end position="940"/>
    </location>
</feature>
<feature type="compositionally biased region" description="Pro residues" evidence="13">
    <location>
        <begin position="509"/>
        <end position="531"/>
    </location>
</feature>
<feature type="compositionally biased region" description="Pro residues" evidence="13">
    <location>
        <begin position="358"/>
        <end position="372"/>
    </location>
</feature>
<feature type="domain" description="Protein kinase" evidence="14">
    <location>
        <begin position="37"/>
        <end position="295"/>
    </location>
</feature>
<dbReference type="Gene3D" id="3.30.200.20">
    <property type="entry name" value="Phosphorylase Kinase, domain 1"/>
    <property type="match status" value="1"/>
</dbReference>
<organism evidence="15 16">
    <name type="scientific">Perca fluviatilis</name>
    <name type="common">European perch</name>
    <dbReference type="NCBI Taxonomy" id="8168"/>
    <lineage>
        <taxon>Eukaryota</taxon>
        <taxon>Metazoa</taxon>
        <taxon>Chordata</taxon>
        <taxon>Craniata</taxon>
        <taxon>Vertebrata</taxon>
        <taxon>Euteleostomi</taxon>
        <taxon>Actinopterygii</taxon>
        <taxon>Neopterygii</taxon>
        <taxon>Teleostei</taxon>
        <taxon>Neoteleostei</taxon>
        <taxon>Acanthomorphata</taxon>
        <taxon>Eupercaria</taxon>
        <taxon>Perciformes</taxon>
        <taxon>Percoidei</taxon>
        <taxon>Percidae</taxon>
        <taxon>Percinae</taxon>
        <taxon>Perca</taxon>
    </lineage>
</organism>
<feature type="region of interest" description="Disordered" evidence="13">
    <location>
        <begin position="732"/>
        <end position="755"/>
    </location>
</feature>
<keyword evidence="5" id="KW-0808">Transferase</keyword>
<dbReference type="InterPro" id="IPR011009">
    <property type="entry name" value="Kinase-like_dom_sf"/>
</dbReference>
<dbReference type="Gene3D" id="1.10.510.10">
    <property type="entry name" value="Transferase(Phosphotransferase) domain 1"/>
    <property type="match status" value="1"/>
</dbReference>
<feature type="region of interest" description="Disordered" evidence="13">
    <location>
        <begin position="319"/>
        <end position="560"/>
    </location>
</feature>
<feature type="compositionally biased region" description="Basic and acidic residues" evidence="13">
    <location>
        <begin position="441"/>
        <end position="454"/>
    </location>
</feature>
<dbReference type="Pfam" id="PF00069">
    <property type="entry name" value="Pkinase"/>
    <property type="match status" value="1"/>
</dbReference>
<dbReference type="InterPro" id="IPR000719">
    <property type="entry name" value="Prot_kinase_dom"/>
</dbReference>
<proteinExistence type="inferred from homology"/>
<keyword evidence="3" id="KW-0723">Serine/threonine-protein kinase</keyword>
<evidence type="ECO:0000256" key="10">
    <source>
        <dbReference type="ARBA" id="ARBA00048679"/>
    </source>
</evidence>
<evidence type="ECO:0000259" key="14">
    <source>
        <dbReference type="PROSITE" id="PS50011"/>
    </source>
</evidence>
<feature type="compositionally biased region" description="Acidic residues" evidence="13">
    <location>
        <begin position="319"/>
        <end position="332"/>
    </location>
</feature>
<dbReference type="SUPFAM" id="SSF56112">
    <property type="entry name" value="Protein kinase-like (PK-like)"/>
    <property type="match status" value="1"/>
</dbReference>
<keyword evidence="4" id="KW-0597">Phosphoprotein</keyword>
<feature type="binding site" evidence="11">
    <location>
        <position position="66"/>
    </location>
    <ligand>
        <name>ATP</name>
        <dbReference type="ChEBI" id="CHEBI:30616"/>
    </ligand>
</feature>
<feature type="compositionally biased region" description="Basic and acidic residues" evidence="13">
    <location>
        <begin position="739"/>
        <end position="755"/>
    </location>
</feature>
<evidence type="ECO:0000313" key="16">
    <source>
        <dbReference type="Proteomes" id="UP000465112"/>
    </source>
</evidence>
<reference evidence="15 16" key="1">
    <citation type="submission" date="2019-06" db="EMBL/GenBank/DDBJ databases">
        <title>A chromosome-scale genome assembly of the European perch, Perca fluviatilis.</title>
        <authorList>
            <person name="Roques C."/>
            <person name="Zahm M."/>
            <person name="Cabau C."/>
            <person name="Klopp C."/>
            <person name="Bouchez O."/>
            <person name="Donnadieu C."/>
            <person name="Kuhl H."/>
            <person name="Gislard M."/>
            <person name="Guendouz S."/>
            <person name="Journot L."/>
            <person name="Haffray P."/>
            <person name="Bestin A."/>
            <person name="Morvezen R."/>
            <person name="Feron R."/>
            <person name="Wen M."/>
            <person name="Jouanno E."/>
            <person name="Herpin A."/>
            <person name="Schartl M."/>
            <person name="Postlethwait J."/>
            <person name="Schaerlinger B."/>
            <person name="Chardard D."/>
            <person name="Lecocq T."/>
            <person name="Poncet C."/>
            <person name="Jaffrelo L."/>
            <person name="Lampietro C."/>
            <person name="Guiguen Y."/>
        </authorList>
    </citation>
    <scope>NUCLEOTIDE SEQUENCE [LARGE SCALE GENOMIC DNA]</scope>
    <source>
        <tissue evidence="15">Blood</tissue>
    </source>
</reference>
<dbReference type="PANTHER" id="PTHR46538:SF2">
    <property type="entry name" value="NON-SPECIFIC SERINE_THREONINE PROTEIN KINASE"/>
    <property type="match status" value="1"/>
</dbReference>
<dbReference type="GO" id="GO:0004674">
    <property type="term" value="F:protein serine/threonine kinase activity"/>
    <property type="evidence" value="ECO:0007669"/>
    <property type="project" value="UniProtKB-KW"/>
</dbReference>
<dbReference type="SMART" id="SM00220">
    <property type="entry name" value="S_TKc"/>
    <property type="match status" value="1"/>
</dbReference>
<dbReference type="FunFam" id="3.30.200.20:FF:000120">
    <property type="entry name" value="STE20-like serine/threonine-protein kinase"/>
    <property type="match status" value="1"/>
</dbReference>
<dbReference type="GO" id="GO:0005524">
    <property type="term" value="F:ATP binding"/>
    <property type="evidence" value="ECO:0007669"/>
    <property type="project" value="UniProtKB-UniRule"/>
</dbReference>
<keyword evidence="7" id="KW-0418">Kinase</keyword>
<feature type="region of interest" description="Disordered" evidence="13">
    <location>
        <begin position="1014"/>
        <end position="1043"/>
    </location>
</feature>
<comment type="catalytic activity">
    <reaction evidence="9">
        <text>L-threonyl-[protein] + ATP = O-phospho-L-threonyl-[protein] + ADP + H(+)</text>
        <dbReference type="Rhea" id="RHEA:46608"/>
        <dbReference type="Rhea" id="RHEA-COMP:11060"/>
        <dbReference type="Rhea" id="RHEA-COMP:11605"/>
        <dbReference type="ChEBI" id="CHEBI:15378"/>
        <dbReference type="ChEBI" id="CHEBI:30013"/>
        <dbReference type="ChEBI" id="CHEBI:30616"/>
        <dbReference type="ChEBI" id="CHEBI:61977"/>
        <dbReference type="ChEBI" id="CHEBI:456216"/>
        <dbReference type="EC" id="2.7.11.1"/>
    </reaction>
</comment>
<comment type="similarity">
    <text evidence="1">Belongs to the protein kinase superfamily. STE Ser/Thr protein kinase family. STE20 subfamily.</text>
</comment>
<dbReference type="InterPro" id="IPR017441">
    <property type="entry name" value="Protein_kinase_ATP_BS"/>
</dbReference>